<sequence>MNKILLVGLFKDKNLGDPIIGESVEYLYCKIRPDDSITRINLDEIEKHNNIFIRVLVKFHLKFNMSPSLIINKLYEKYFTSFVQNSNLVIVVGGGLIKFEAQYFYGLRALLNICKQFNVPMAINSVGVEGYDERNKKCQSLKNALQIDSLKYLSTRDDIGLLIKSYYDGTPTVFCEKVADPAVWIAEKYGIKRKSNSCVIGIGIGNFNLFSRYGSKLSYNYIKVIYIQVIKKLIEENEIVELFTNGLSDDNKCLLEIVEMFNEFGINLKYHIPSNNESLVKIISGFKGIIASRMHSCIIAYSLDVPAVGLVWNKKLSLFGQNIGAREYFIEPESMNPVEIVDRLKDSVINGYDERIRRDFRQTILTGISNIANLIS</sequence>
<accession>R9HB33</accession>
<dbReference type="HOGENOM" id="CLU_056504_0_0_10"/>
<evidence type="ECO:0000313" key="2">
    <source>
        <dbReference type="EMBL" id="EOS01232.1"/>
    </source>
</evidence>
<gene>
    <name evidence="2" type="ORF">C799_01610</name>
</gene>
<organism evidence="2 3">
    <name type="scientific">Bacteroides thetaiotaomicron dnLKV9</name>
    <dbReference type="NCBI Taxonomy" id="1235785"/>
    <lineage>
        <taxon>Bacteria</taxon>
        <taxon>Pseudomonadati</taxon>
        <taxon>Bacteroidota</taxon>
        <taxon>Bacteroidia</taxon>
        <taxon>Bacteroidales</taxon>
        <taxon>Bacteroidaceae</taxon>
        <taxon>Bacteroides</taxon>
    </lineage>
</organism>
<dbReference type="AlphaFoldDB" id="R9HB33"/>
<dbReference type="PANTHER" id="PTHR36836">
    <property type="entry name" value="COLANIC ACID BIOSYNTHESIS PROTEIN WCAK"/>
    <property type="match status" value="1"/>
</dbReference>
<dbReference type="InterPro" id="IPR007345">
    <property type="entry name" value="Polysacch_pyruvyl_Trfase"/>
</dbReference>
<evidence type="ECO:0000259" key="1">
    <source>
        <dbReference type="Pfam" id="PF04230"/>
    </source>
</evidence>
<dbReference type="PANTHER" id="PTHR36836:SF1">
    <property type="entry name" value="COLANIC ACID BIOSYNTHESIS PROTEIN WCAK"/>
    <property type="match status" value="1"/>
</dbReference>
<feature type="domain" description="Polysaccharide pyruvyl transferase" evidence="1">
    <location>
        <begin position="14"/>
        <end position="312"/>
    </location>
</feature>
<protein>
    <recommendedName>
        <fullName evidence="1">Polysaccharide pyruvyl transferase domain-containing protein</fullName>
    </recommendedName>
</protein>
<proteinExistence type="predicted"/>
<dbReference type="PATRIC" id="fig|1235785.3.peg.1605"/>
<name>R9HB33_BACT4</name>
<reference evidence="2 3" key="1">
    <citation type="submission" date="2013-04" db="EMBL/GenBank/DDBJ databases">
        <title>The Genome Sequence of Bacteroides thetaiotaomicron dnLKV9.</title>
        <authorList>
            <consortium name="The Broad Institute Genomics Platform"/>
            <consortium name="The Broad Institute Genome Sequencing Center for Infectious Disease"/>
            <person name="Earl A."/>
            <person name="Xavier R."/>
            <person name="Kuhn K."/>
            <person name="Stappenbeck T."/>
            <person name="Walker B."/>
            <person name="Young S."/>
            <person name="Zeng Q."/>
            <person name="Gargeya S."/>
            <person name="Fitzgerald M."/>
            <person name="Haas B."/>
            <person name="Abouelleil A."/>
            <person name="Allen A.W."/>
            <person name="Alvarado L."/>
            <person name="Arachchi H.M."/>
            <person name="Berlin A.M."/>
            <person name="Chapman S.B."/>
            <person name="Gainer-Dewar J."/>
            <person name="Goldberg J."/>
            <person name="Griggs A."/>
            <person name="Gujja S."/>
            <person name="Hansen M."/>
            <person name="Howarth C."/>
            <person name="Imamovic A."/>
            <person name="Ireland A."/>
            <person name="Larimer J."/>
            <person name="McCowan C."/>
            <person name="Murphy C."/>
            <person name="Pearson M."/>
            <person name="Poon T.W."/>
            <person name="Priest M."/>
            <person name="Roberts A."/>
            <person name="Saif S."/>
            <person name="Shea T."/>
            <person name="Sisk P."/>
            <person name="Sykes S."/>
            <person name="Wortman J."/>
            <person name="Nusbaum C."/>
            <person name="Birren B."/>
        </authorList>
    </citation>
    <scope>NUCLEOTIDE SEQUENCE [LARGE SCALE GENOMIC DNA]</scope>
    <source>
        <strain evidence="3">dnLKV9</strain>
    </source>
</reference>
<dbReference type="Pfam" id="PF04230">
    <property type="entry name" value="PS_pyruv_trans"/>
    <property type="match status" value="1"/>
</dbReference>
<evidence type="ECO:0000313" key="3">
    <source>
        <dbReference type="Proteomes" id="UP000014207"/>
    </source>
</evidence>
<comment type="caution">
    <text evidence="2">The sequence shown here is derived from an EMBL/GenBank/DDBJ whole genome shotgun (WGS) entry which is preliminary data.</text>
</comment>
<dbReference type="RefSeq" id="WP_016267859.1">
    <property type="nucleotide sequence ID" value="NZ_KE159459.1"/>
</dbReference>
<dbReference type="EMBL" id="ASSM01000008">
    <property type="protein sequence ID" value="EOS01232.1"/>
    <property type="molecule type" value="Genomic_DNA"/>
</dbReference>
<dbReference type="Proteomes" id="UP000014207">
    <property type="component" value="Unassembled WGS sequence"/>
</dbReference>